<proteinExistence type="predicted"/>
<sequence>MDKIALLALGGNAIIKAGERGTITEQFANTRASLGGVVELIRQGYRLAITHGNGPQVGNLLRQQELGEKEGIPPLPLGVLNAATEGTMGYMIEQSLQNRLLLSGIERDVITIISQVIVDKNDPSMLNPTKFVGSTYYTQEEAKELEQKLGWKLREDSGKGYRRVVPSPLPQRIIPAETIKEMVHEGKIVIAVGGGGIPVYIEEDGTYEGVDAVIDKDFASSLLALNIEANLFVILTGVEKVAINFGKPDQKDLDYLTIKEAQRYYNENQFPAGSMGPKIKAAIDFLERGGQEVLITSIEKIVPAFSGKTGTRIIH</sequence>
<comment type="caution">
    <text evidence="1">The sequence shown here is derived from an EMBL/GenBank/DDBJ whole genome shotgun (WGS) entry which is preliminary data.</text>
</comment>
<protein>
    <submittedName>
        <fullName evidence="1">Carbamate kinase</fullName>
        <ecNumber evidence="1">2.7.2.2</ecNumber>
    </submittedName>
</protein>
<keyword evidence="1" id="KW-0418">Kinase</keyword>
<keyword evidence="2" id="KW-1185">Reference proteome</keyword>
<dbReference type="EMBL" id="SMOG01000016">
    <property type="protein sequence ID" value="TDF72791.1"/>
    <property type="molecule type" value="Genomic_DNA"/>
</dbReference>
<evidence type="ECO:0000313" key="1">
    <source>
        <dbReference type="EMBL" id="TDF72791.1"/>
    </source>
</evidence>
<accession>A0AC61QIJ5</accession>
<evidence type="ECO:0000313" key="2">
    <source>
        <dbReference type="Proteomes" id="UP000294588"/>
    </source>
</evidence>
<name>A0AC61QIJ5_9BACT</name>
<gene>
    <name evidence="1" type="primary">arcC</name>
    <name evidence="1" type="ORF">E0946_05360</name>
</gene>
<dbReference type="Proteomes" id="UP000294588">
    <property type="component" value="Unassembled WGS sequence"/>
</dbReference>
<keyword evidence="1" id="KW-0808">Transferase</keyword>
<organism evidence="1 2">
    <name type="scientific">Candidatus Syntrophosphaera thermopropionivorans</name>
    <dbReference type="NCBI Taxonomy" id="2593015"/>
    <lineage>
        <taxon>Bacteria</taxon>
        <taxon>Pseudomonadati</taxon>
        <taxon>Candidatus Cloacimonadota</taxon>
        <taxon>Candidatus Cloacimonadia</taxon>
        <taxon>Candidatus Cloacimonadales</taxon>
        <taxon>Candidatus Cloacimonadaceae</taxon>
        <taxon>Candidatus Syntrophosphaera</taxon>
    </lineage>
</organism>
<reference evidence="1" key="1">
    <citation type="submission" date="2019-03" db="EMBL/GenBank/DDBJ databases">
        <title>Candidatus Syntrophosphaera thermopropionivorans: a novel player in syntrophic propionate oxidation during anaerobic digestion.</title>
        <authorList>
            <person name="Dyksma S."/>
        </authorList>
    </citation>
    <scope>NUCLEOTIDE SEQUENCE</scope>
    <source>
        <strain evidence="1">W5</strain>
    </source>
</reference>
<dbReference type="EC" id="2.7.2.2" evidence="1"/>